<evidence type="ECO:0000313" key="2">
    <source>
        <dbReference type="Proteomes" id="UP001596162"/>
    </source>
</evidence>
<sequence>MIKSSYNVLGIMSGTSLDGVDIAHIKFTFNEKWQYTFLECETIPYPHCWFLKLKNLVGLSKDNLEIIDQNYTAYLASVINTFVTKHQIASLDFISSHGHTALHEPEKGFTLQIGNKQILAHLTQQTVVCDFRVQDVQLGGQGAPLVPIGDKLLFSDFDYCLNLGGFANISTEDNGNRIAYDICPANIVLNHYVASLGLDFDDSGKIAASGQVNLALLKNLNSLEFYKKSHPKSLGLEWVDKFIFPRINAFEIPIKDILRTFVAHIAIQIGHQIKNGKTLITGGGAYNSFLIEEIKTQTKAELVIPNSKLVNYKEALIFSLLGVLKQRNEVNCLASVTGAKMDHSSGRTFQP</sequence>
<proteinExistence type="predicted"/>
<comment type="caution">
    <text evidence="1">The sequence shown here is derived from an EMBL/GenBank/DDBJ whole genome shotgun (WGS) entry which is preliminary data.</text>
</comment>
<protein>
    <submittedName>
        <fullName evidence="1">Anhydro-N-acetylmuramic acid kinase</fullName>
        <ecNumber evidence="1">2.7.1.170</ecNumber>
    </submittedName>
</protein>
<accession>A0ABW0C936</accession>
<dbReference type="RefSeq" id="WP_376861570.1">
    <property type="nucleotide sequence ID" value="NZ_JBHSLA010000005.1"/>
</dbReference>
<dbReference type="Pfam" id="PF03702">
    <property type="entry name" value="AnmK"/>
    <property type="match status" value="1"/>
</dbReference>
<evidence type="ECO:0000313" key="1">
    <source>
        <dbReference type="EMBL" id="MFC5196256.1"/>
    </source>
</evidence>
<dbReference type="Proteomes" id="UP001596162">
    <property type="component" value="Unassembled WGS sequence"/>
</dbReference>
<keyword evidence="2" id="KW-1185">Reference proteome</keyword>
<dbReference type="EC" id="2.7.1.170" evidence="1"/>
<dbReference type="InterPro" id="IPR043129">
    <property type="entry name" value="ATPase_NBD"/>
</dbReference>
<dbReference type="NCBIfam" id="NF007144">
    <property type="entry name" value="PRK09585.2-3"/>
    <property type="match status" value="1"/>
</dbReference>
<dbReference type="EMBL" id="JBHSLA010000005">
    <property type="protein sequence ID" value="MFC5196256.1"/>
    <property type="molecule type" value="Genomic_DNA"/>
</dbReference>
<keyword evidence="1" id="KW-0418">Kinase</keyword>
<keyword evidence="1" id="KW-0808">Transferase</keyword>
<dbReference type="SUPFAM" id="SSF53067">
    <property type="entry name" value="Actin-like ATPase domain"/>
    <property type="match status" value="1"/>
</dbReference>
<dbReference type="PANTHER" id="PTHR30605:SF0">
    <property type="entry name" value="ANHYDRO-N-ACETYLMURAMIC ACID KINASE"/>
    <property type="match status" value="1"/>
</dbReference>
<reference evidence="2" key="1">
    <citation type="journal article" date="2019" name="Int. J. Syst. Evol. Microbiol.">
        <title>The Global Catalogue of Microorganisms (GCM) 10K type strain sequencing project: providing services to taxonomists for standard genome sequencing and annotation.</title>
        <authorList>
            <consortium name="The Broad Institute Genomics Platform"/>
            <consortium name="The Broad Institute Genome Sequencing Center for Infectious Disease"/>
            <person name="Wu L."/>
            <person name="Ma J."/>
        </authorList>
    </citation>
    <scope>NUCLEOTIDE SEQUENCE [LARGE SCALE GENOMIC DNA]</scope>
    <source>
        <strain evidence="2">JCM 17978</strain>
    </source>
</reference>
<organism evidence="1 2">
    <name type="scientific">Bizionia hallyeonensis</name>
    <dbReference type="NCBI Taxonomy" id="1123757"/>
    <lineage>
        <taxon>Bacteria</taxon>
        <taxon>Pseudomonadati</taxon>
        <taxon>Bacteroidota</taxon>
        <taxon>Flavobacteriia</taxon>
        <taxon>Flavobacteriales</taxon>
        <taxon>Flavobacteriaceae</taxon>
        <taxon>Bizionia</taxon>
    </lineage>
</organism>
<dbReference type="PANTHER" id="PTHR30605">
    <property type="entry name" value="ANHYDRO-N-ACETYLMURAMIC ACID KINASE"/>
    <property type="match status" value="1"/>
</dbReference>
<gene>
    <name evidence="1" type="ORF">ACFPH8_13025</name>
</gene>
<name>A0ABW0C936_9FLAO</name>
<dbReference type="InterPro" id="IPR005338">
    <property type="entry name" value="Anhydro_N_Ac-Mur_kinase"/>
</dbReference>
<dbReference type="Gene3D" id="3.30.420.40">
    <property type="match status" value="2"/>
</dbReference>
<dbReference type="GO" id="GO:0016301">
    <property type="term" value="F:kinase activity"/>
    <property type="evidence" value="ECO:0007669"/>
    <property type="project" value="UniProtKB-KW"/>
</dbReference>